<name>A0A1F6APK7_9BACT</name>
<organism evidence="2 3">
    <name type="scientific">Candidatus Gottesmanbacteria bacterium RIFCSPLOWO2_01_FULL_39_12b</name>
    <dbReference type="NCBI Taxonomy" id="1798388"/>
    <lineage>
        <taxon>Bacteria</taxon>
        <taxon>Candidatus Gottesmaniibacteriota</taxon>
    </lineage>
</organism>
<gene>
    <name evidence="2" type="ORF">A2960_06055</name>
</gene>
<evidence type="ECO:0000256" key="1">
    <source>
        <dbReference type="SAM" id="SignalP"/>
    </source>
</evidence>
<evidence type="ECO:0008006" key="4">
    <source>
        <dbReference type="Google" id="ProtNLM"/>
    </source>
</evidence>
<dbReference type="AlphaFoldDB" id="A0A1F6APK7"/>
<keyword evidence="1" id="KW-0732">Signal</keyword>
<reference evidence="2 3" key="1">
    <citation type="journal article" date="2016" name="Nat. Commun.">
        <title>Thousands of microbial genomes shed light on interconnected biogeochemical processes in an aquifer system.</title>
        <authorList>
            <person name="Anantharaman K."/>
            <person name="Brown C.T."/>
            <person name="Hug L.A."/>
            <person name="Sharon I."/>
            <person name="Castelle C.J."/>
            <person name="Probst A.J."/>
            <person name="Thomas B.C."/>
            <person name="Singh A."/>
            <person name="Wilkins M.J."/>
            <person name="Karaoz U."/>
            <person name="Brodie E.L."/>
            <person name="Williams K.H."/>
            <person name="Hubbard S.S."/>
            <person name="Banfield J.F."/>
        </authorList>
    </citation>
    <scope>NUCLEOTIDE SEQUENCE [LARGE SCALE GENOMIC DNA]</scope>
</reference>
<evidence type="ECO:0000313" key="2">
    <source>
        <dbReference type="EMBL" id="OGG26413.1"/>
    </source>
</evidence>
<accession>A0A1F6APK7</accession>
<feature type="chain" id="PRO_5009522994" description="DUF5667 domain-containing protein" evidence="1">
    <location>
        <begin position="24"/>
        <end position="184"/>
    </location>
</feature>
<dbReference type="Proteomes" id="UP000176609">
    <property type="component" value="Unassembled WGS sequence"/>
</dbReference>
<feature type="signal peptide" evidence="1">
    <location>
        <begin position="1"/>
        <end position="23"/>
    </location>
</feature>
<protein>
    <recommendedName>
        <fullName evidence="4">DUF5667 domain-containing protein</fullName>
    </recommendedName>
</protein>
<evidence type="ECO:0000313" key="3">
    <source>
        <dbReference type="Proteomes" id="UP000176609"/>
    </source>
</evidence>
<proteinExistence type="predicted"/>
<comment type="caution">
    <text evidence="2">The sequence shown here is derived from an EMBL/GenBank/DDBJ whole genome shotgun (WGS) entry which is preliminary data.</text>
</comment>
<sequence>MKKLTLLIIVLLFFVFLPFPLQAQNNELPSSVPSPKANKGELQLFKKSASVTAEMISPTIVKMTNTGVNIEMIIKVMDAAITRIEKISGKISSRLQKLNLTGVKTVELDKKNSQIIKKIDSVKVEMEKSNTKIQVQKFKTQIQQTFAEMEKIIDDQRSLVLELKQVATMPAIPTGRLTPTKIKL</sequence>
<dbReference type="EMBL" id="MFJR01000009">
    <property type="protein sequence ID" value="OGG26413.1"/>
    <property type="molecule type" value="Genomic_DNA"/>
</dbReference>